<dbReference type="GO" id="GO:0004519">
    <property type="term" value="F:endonuclease activity"/>
    <property type="evidence" value="ECO:0007669"/>
    <property type="project" value="UniProtKB-KW"/>
</dbReference>
<evidence type="ECO:0000259" key="2">
    <source>
        <dbReference type="Pfam" id="PF20469"/>
    </source>
</evidence>
<dbReference type="InterPro" id="IPR034139">
    <property type="entry name" value="TOPRIM_OLD"/>
</dbReference>
<dbReference type="SUPFAM" id="SSF52540">
    <property type="entry name" value="P-loop containing nucleoside triphosphate hydrolases"/>
    <property type="match status" value="1"/>
</dbReference>
<comment type="caution">
    <text evidence="3">The sequence shown here is derived from an EMBL/GenBank/DDBJ whole genome shotgun (WGS) entry which is preliminary data.</text>
</comment>
<feature type="domain" description="Endonuclease GajA/Old nuclease/RecF-like AAA" evidence="1">
    <location>
        <begin position="8"/>
        <end position="401"/>
    </location>
</feature>
<evidence type="ECO:0000313" key="3">
    <source>
        <dbReference type="EMBL" id="GGE89662.1"/>
    </source>
</evidence>
<dbReference type="Proteomes" id="UP000606498">
    <property type="component" value="Unassembled WGS sequence"/>
</dbReference>
<dbReference type="PANTHER" id="PTHR43581:SF2">
    <property type="entry name" value="EXCINUCLEASE ATPASE SUBUNIT"/>
    <property type="match status" value="1"/>
</dbReference>
<dbReference type="EMBL" id="BMKO01000010">
    <property type="protein sequence ID" value="GGE89662.1"/>
    <property type="molecule type" value="Genomic_DNA"/>
</dbReference>
<name>A0ABQ1T9Y7_9GAMM</name>
<organism evidence="3 4">
    <name type="scientific">Shewanella carassii</name>
    <dbReference type="NCBI Taxonomy" id="1987584"/>
    <lineage>
        <taxon>Bacteria</taxon>
        <taxon>Pseudomonadati</taxon>
        <taxon>Pseudomonadota</taxon>
        <taxon>Gammaproteobacteria</taxon>
        <taxon>Alteromonadales</taxon>
        <taxon>Shewanellaceae</taxon>
        <taxon>Shewanella</taxon>
    </lineage>
</organism>
<dbReference type="InterPro" id="IPR027417">
    <property type="entry name" value="P-loop_NTPase"/>
</dbReference>
<dbReference type="Gene3D" id="3.40.50.300">
    <property type="entry name" value="P-loop containing nucleotide triphosphate hydrolases"/>
    <property type="match status" value="1"/>
</dbReference>
<dbReference type="InterPro" id="IPR041685">
    <property type="entry name" value="AAA_GajA/Old/RecF-like"/>
</dbReference>
<proteinExistence type="predicted"/>
<evidence type="ECO:0000313" key="4">
    <source>
        <dbReference type="Proteomes" id="UP000606498"/>
    </source>
</evidence>
<keyword evidence="3" id="KW-0255">Endonuclease</keyword>
<dbReference type="Pfam" id="PF13175">
    <property type="entry name" value="AAA_15"/>
    <property type="match status" value="1"/>
</dbReference>
<keyword evidence="3" id="KW-0378">Hydrolase</keyword>
<feature type="domain" description="OLD protein-like TOPRIM" evidence="2">
    <location>
        <begin position="454"/>
        <end position="521"/>
    </location>
</feature>
<dbReference type="Pfam" id="PF20469">
    <property type="entry name" value="OLD-like_TOPRIM"/>
    <property type="match status" value="1"/>
</dbReference>
<keyword evidence="4" id="KW-1185">Reference proteome</keyword>
<protein>
    <submittedName>
        <fullName evidence="3">ATP-dependent endonuclease</fullName>
    </submittedName>
</protein>
<dbReference type="CDD" id="cd01026">
    <property type="entry name" value="TOPRIM_OLD"/>
    <property type="match status" value="1"/>
</dbReference>
<accession>A0ABQ1T9Y7</accession>
<keyword evidence="3" id="KW-0540">Nuclease</keyword>
<reference evidence="4" key="1">
    <citation type="journal article" date="2019" name="Int. J. Syst. Evol. Microbiol.">
        <title>The Global Catalogue of Microorganisms (GCM) 10K type strain sequencing project: providing services to taxonomists for standard genome sequencing and annotation.</title>
        <authorList>
            <consortium name="The Broad Institute Genomics Platform"/>
            <consortium name="The Broad Institute Genome Sequencing Center for Infectious Disease"/>
            <person name="Wu L."/>
            <person name="Ma J."/>
        </authorList>
    </citation>
    <scope>NUCLEOTIDE SEQUENCE [LARGE SCALE GENOMIC DNA]</scope>
    <source>
        <strain evidence="4">CGMCC 1.16033</strain>
    </source>
</reference>
<evidence type="ECO:0000259" key="1">
    <source>
        <dbReference type="Pfam" id="PF13175"/>
    </source>
</evidence>
<dbReference type="CDD" id="cd00267">
    <property type="entry name" value="ABC_ATPase"/>
    <property type="match status" value="1"/>
</dbReference>
<dbReference type="InterPro" id="IPR051396">
    <property type="entry name" value="Bact_Antivir_Def_Nuclease"/>
</dbReference>
<dbReference type="PANTHER" id="PTHR43581">
    <property type="entry name" value="ATP/GTP PHOSPHATASE"/>
    <property type="match status" value="1"/>
</dbReference>
<gene>
    <name evidence="3" type="ORF">GCM10011520_32620</name>
</gene>
<sequence length="668" mass="75669">MSQGLKVKIKNVRIKNYRLLKDVSFSIDEKTTLIVGRNNTGKTSFAEAFRSFLNPAGPKVRYEDFNQSCLTGFEYALNALQCGAEDDVVRPMLPTIELELLINYEENADEYGVLGDFIIDFDDQLFETIILISYQLKDGKISDFFNELDSVNRKQYFLDLRARIEHYYEATVYAVEPTNLHNKARLEFASFKKLLLSGLINAQRGLDDETHNERDVLGKSLGNIFKSASSVGAPEAFKAQSAEINTVVEGLQEIVDTDFQQRVQALLPTLNIFGYPGLHDPNLSAATELNVKSLLESHTRVYYQRDDHFTLPETYNGLGMRNLIFILFRIYEYFREFQSHQTPPKGHVIFIEEPEAHLHPQMQEVFIRQLEQIVEQFQRELNSQQVWPVQFIVSTHSSHIANEADFSKVRYFLSKNGNETKVKDLGVAFQSDEAAGDREFLHKYLTLTKCDLYFADRAILVEGATERILLPQMIKKIDAALGTNLRQKYLSVVEIGGAYAHHFYKFIDFLELKTLFITDLDAVDSKQHHAAVMVSQGDRSSNVGISRWFGGNGYSDLATVRAKDSGSKIFGCRRLAFQVDEDVSGLCGRSFEDAFILVNSQLFELNNLTGPDLEKAAFDKAKDIGKSSKADFAIKYCMSNTDWLVPKYIQEGCAWLDEAPAVAAGVQS</sequence>